<evidence type="ECO:0000313" key="1">
    <source>
        <dbReference type="EMBL" id="OHU47148.1"/>
    </source>
</evidence>
<protein>
    <submittedName>
        <fullName evidence="1">Uncharacterized protein</fullName>
    </submittedName>
</protein>
<dbReference type="EMBL" id="MLIQ01000042">
    <property type="protein sequence ID" value="OHU47148.1"/>
    <property type="molecule type" value="Genomic_DNA"/>
</dbReference>
<proteinExistence type="predicted"/>
<dbReference type="Proteomes" id="UP000180043">
    <property type="component" value="Unassembled WGS sequence"/>
</dbReference>
<evidence type="ECO:0000313" key="2">
    <source>
        <dbReference type="Proteomes" id="UP000180043"/>
    </source>
</evidence>
<gene>
    <name evidence="1" type="ORF">BKG82_26180</name>
</gene>
<organism evidence="1 2">
    <name type="scientific">Mycobacteroides chelonae</name>
    <name type="common">Mycobacterium chelonae</name>
    <dbReference type="NCBI Taxonomy" id="1774"/>
    <lineage>
        <taxon>Bacteria</taxon>
        <taxon>Bacillati</taxon>
        <taxon>Actinomycetota</taxon>
        <taxon>Actinomycetes</taxon>
        <taxon>Mycobacteriales</taxon>
        <taxon>Mycobacteriaceae</taxon>
        <taxon>Mycobacteroides</taxon>
    </lineage>
</organism>
<dbReference type="RefSeq" id="WP_070947766.1">
    <property type="nucleotide sequence ID" value="NZ_MLIQ01000042.1"/>
</dbReference>
<reference evidence="1 2" key="1">
    <citation type="submission" date="2016-10" db="EMBL/GenBank/DDBJ databases">
        <title>Evaluation of Human, Veterinary and Environmental Mycobacterium chelonae Isolates by Core Genome Phylogenomic Analysis, Targeted Gene Comparison, and Anti-microbial Susceptibility Patterns: A Tale of Mistaken Identities.</title>
        <authorList>
            <person name="Fogelson S.B."/>
            <person name="Camus A.C."/>
            <person name="Lorenz W."/>
            <person name="Vasireddy R."/>
            <person name="Vasireddy S."/>
            <person name="Smith T."/>
            <person name="Brown-Elliott B.A."/>
            <person name="Wallace R.J.Jr."/>
            <person name="Hasan N.A."/>
            <person name="Reischl U."/>
            <person name="Sanchez S."/>
        </authorList>
    </citation>
    <scope>NUCLEOTIDE SEQUENCE [LARGE SCALE GENOMIC DNA]</scope>
    <source>
        <strain evidence="1 2">15515</strain>
    </source>
</reference>
<sequence length="135" mass="14486">MTTLQKLDDVYGLAIGSSARALAGEDLLDVPVKFVAVLGLNASQAAQHRVSELGAQAHRHRAVMESLSDIAGLLPLGAKERRKVNELLKSARAQENALRELEHNPEVCLRLITQIREDAAALADIVIAGLPHRGA</sequence>
<dbReference type="AlphaFoldDB" id="A0A1S1LCL0"/>
<name>A0A1S1LCL0_MYCCH</name>
<comment type="caution">
    <text evidence="1">The sequence shown here is derived from an EMBL/GenBank/DDBJ whole genome shotgun (WGS) entry which is preliminary data.</text>
</comment>
<accession>A0A1S1LCL0</accession>